<dbReference type="HOGENOM" id="CLU_007853_0_1_10"/>
<gene>
    <name evidence="12" type="ORF">HMPREF1535_00067</name>
</gene>
<evidence type="ECO:0000256" key="4">
    <source>
        <dbReference type="ARBA" id="ARBA00023180"/>
    </source>
</evidence>
<dbReference type="Pfam" id="PF00754">
    <property type="entry name" value="F5_F8_type_C"/>
    <property type="match status" value="1"/>
</dbReference>
<keyword evidence="5" id="KW-0326">Glycosidase</keyword>
<name>A0A0F5JQC3_9BACT</name>
<dbReference type="Gene3D" id="3.20.20.80">
    <property type="entry name" value="Glycosidases"/>
    <property type="match status" value="1"/>
</dbReference>
<dbReference type="GO" id="GO:0005975">
    <property type="term" value="P:carbohydrate metabolic process"/>
    <property type="evidence" value="ECO:0007669"/>
    <property type="project" value="InterPro"/>
</dbReference>
<keyword evidence="4" id="KW-0325">Glycoprotein</keyword>
<proteinExistence type="inferred from homology"/>
<keyword evidence="2 7" id="KW-0732">Signal</keyword>
<evidence type="ECO:0000256" key="1">
    <source>
        <dbReference type="ARBA" id="ARBA00009809"/>
    </source>
</evidence>
<feature type="domain" description="Glycoside hydrolase 35 catalytic" evidence="9">
    <location>
        <begin position="38"/>
        <end position="352"/>
    </location>
</feature>
<sequence length="779" mass="88716">MNHFMKTVSLLMVMLICVLSGCKNQSGSNGTFEIGDKTFLLNGKPFIIKAAEIHYTRIPVEYWEHRIQMCKALGMNTICIYAFWNIHEQKPGEFDFSGQNDIAAFCRLAQKNGMYIMLRPGPYVCSEWEMGGLPWWLLKKEDIQLRTNDPYFIERTRIYMNEIGKQLADRQITRGGNIIMVQVENEYGSYATDKSYIAKNRDILREAGFTDVPLFQCDWSSNFLNNALDDLVWTVNFGTGANIDEQFKKLKEVRPNTPLMCSEFWSGWFDHWGRKHETRDAETMIAGLRDMLDRNISFSLYMTHGGTTFGHWGGANSPAYSAMCSSYDYDAPISEAGWATPKYHKLREFMANYMAPGEVQPEIPDAFPVIEIPEFELKETALLFENLPEPKTSRDIKPMEQFDQGWGSILYRTTLPAVKAGTTLLIDEVHDWAQVFIDGKLIGRLDRRRGEFTIKLPATAAGARLDILIEAMGRVNFDKAIHDRKGITNKVALITESSSDELKDWQVYNLPVDYSFVKDKKYTPGKKVEAPAYYRATFNLETPGDVFLDMQTWGKGMVWVNGKAMGRFWEIGPQQTLFMPGCWLKKGENEIIVLDLKGPEKASVKGLKTPILDMLRPEAPLTNRKEGQNLNLKNEKPVGQGSLKAGNGWQEVKFDAPVQASHFCLEALNAQDGKDNAAIAEFYLLDENGKPLSRQHWKIAYADSEETYGGNFTADKIFDLQESTYWSTARGAKYPHQVVIDLRENVTVSGFRYLPRAEEGYPGMIKDYKAYAKMTPFSY</sequence>
<evidence type="ECO:0000256" key="6">
    <source>
        <dbReference type="RuleBase" id="RU003679"/>
    </source>
</evidence>
<dbReference type="RefSeq" id="WP_046146341.1">
    <property type="nucleotide sequence ID" value="NZ_KQ033912.1"/>
</dbReference>
<dbReference type="Pfam" id="PF21467">
    <property type="entry name" value="BetaGal_gal-bd"/>
    <property type="match status" value="1"/>
</dbReference>
<dbReference type="Gene3D" id="2.60.120.260">
    <property type="entry name" value="Galactose-binding domain-like"/>
    <property type="match status" value="3"/>
</dbReference>
<dbReference type="InterPro" id="IPR031330">
    <property type="entry name" value="Gly_Hdrlase_35_cat"/>
</dbReference>
<dbReference type="Proteomes" id="UP000033047">
    <property type="component" value="Unassembled WGS sequence"/>
</dbReference>
<dbReference type="AlphaFoldDB" id="A0A0F5JQC3"/>
<protein>
    <recommendedName>
        <fullName evidence="14">F5/8 type C domain-containing protein</fullName>
    </recommendedName>
</protein>
<feature type="signal peptide" evidence="7">
    <location>
        <begin position="1"/>
        <end position="25"/>
    </location>
</feature>
<dbReference type="InterPro" id="IPR001944">
    <property type="entry name" value="Glycoside_Hdrlase_35"/>
</dbReference>
<dbReference type="PANTHER" id="PTHR23421">
    <property type="entry name" value="BETA-GALACTOSIDASE RELATED"/>
    <property type="match status" value="1"/>
</dbReference>
<evidence type="ECO:0000256" key="3">
    <source>
        <dbReference type="ARBA" id="ARBA00022801"/>
    </source>
</evidence>
<comment type="caution">
    <text evidence="12">The sequence shown here is derived from an EMBL/GenBank/DDBJ whole genome shotgun (WGS) entry which is preliminary data.</text>
</comment>
<dbReference type="SUPFAM" id="SSF51445">
    <property type="entry name" value="(Trans)glycosidases"/>
    <property type="match status" value="1"/>
</dbReference>
<dbReference type="InterPro" id="IPR008979">
    <property type="entry name" value="Galactose-bd-like_sf"/>
</dbReference>
<evidence type="ECO:0000256" key="5">
    <source>
        <dbReference type="ARBA" id="ARBA00023295"/>
    </source>
</evidence>
<feature type="chain" id="PRO_5002490742" description="F5/8 type C domain-containing protein" evidence="7">
    <location>
        <begin position="26"/>
        <end position="779"/>
    </location>
</feature>
<dbReference type="STRING" id="927665.HMPREF1535_00067"/>
<feature type="domain" description="Beta-galactosidase 1-like first all-beta" evidence="10">
    <location>
        <begin position="399"/>
        <end position="510"/>
    </location>
</feature>
<dbReference type="InterPro" id="IPR000421">
    <property type="entry name" value="FA58C"/>
</dbReference>
<dbReference type="InterPro" id="IPR048912">
    <property type="entry name" value="BetaGal1-like_ABD1"/>
</dbReference>
<evidence type="ECO:0000313" key="13">
    <source>
        <dbReference type="Proteomes" id="UP000033047"/>
    </source>
</evidence>
<comment type="similarity">
    <text evidence="1 6">Belongs to the glycosyl hydrolase 35 family.</text>
</comment>
<feature type="domain" description="Beta-galactosidase galactose-binding" evidence="11">
    <location>
        <begin position="531"/>
        <end position="589"/>
    </location>
</feature>
<dbReference type="EMBL" id="AQHV01000001">
    <property type="protein sequence ID" value="KKB59795.1"/>
    <property type="molecule type" value="Genomic_DNA"/>
</dbReference>
<dbReference type="PROSITE" id="PS51257">
    <property type="entry name" value="PROKAR_LIPOPROTEIN"/>
    <property type="match status" value="1"/>
</dbReference>
<keyword evidence="3" id="KW-0378">Hydrolase</keyword>
<dbReference type="FunFam" id="2.60.120.260:FF:000021">
    <property type="entry name" value="Beta-galactosidase"/>
    <property type="match status" value="1"/>
</dbReference>
<evidence type="ECO:0000259" key="11">
    <source>
        <dbReference type="Pfam" id="PF21467"/>
    </source>
</evidence>
<dbReference type="Pfam" id="PF21317">
    <property type="entry name" value="BetaGal_ABD_1"/>
    <property type="match status" value="1"/>
</dbReference>
<organism evidence="12 13">
    <name type="scientific">Parabacteroides goldsteinii DSM 19448 = WAL 12034</name>
    <dbReference type="NCBI Taxonomy" id="927665"/>
    <lineage>
        <taxon>Bacteria</taxon>
        <taxon>Pseudomonadati</taxon>
        <taxon>Bacteroidota</taxon>
        <taxon>Bacteroidia</taxon>
        <taxon>Bacteroidales</taxon>
        <taxon>Tannerellaceae</taxon>
        <taxon>Parabacteroides</taxon>
    </lineage>
</organism>
<dbReference type="PRINTS" id="PR00742">
    <property type="entry name" value="GLHYDRLASE35"/>
</dbReference>
<dbReference type="PATRIC" id="fig|927665.4.peg.60"/>
<feature type="domain" description="F5/8 type C" evidence="8">
    <location>
        <begin position="704"/>
        <end position="773"/>
    </location>
</feature>
<evidence type="ECO:0000256" key="2">
    <source>
        <dbReference type="ARBA" id="ARBA00022729"/>
    </source>
</evidence>
<dbReference type="SUPFAM" id="SSF49785">
    <property type="entry name" value="Galactose-binding domain-like"/>
    <property type="match status" value="2"/>
</dbReference>
<dbReference type="FunFam" id="3.20.20.80:FF:000017">
    <property type="entry name" value="Beta-galactosidase"/>
    <property type="match status" value="1"/>
</dbReference>
<reference evidence="12 13" key="1">
    <citation type="submission" date="2013-04" db="EMBL/GenBank/DDBJ databases">
        <title>The Genome Sequence of Parabacteroides goldsteinii DSM 19448.</title>
        <authorList>
            <consortium name="The Broad Institute Genomics Platform"/>
            <person name="Earl A."/>
            <person name="Ward D."/>
            <person name="Feldgarden M."/>
            <person name="Gevers D."/>
            <person name="Martens E."/>
            <person name="Sakamoto M."/>
            <person name="Benno Y."/>
            <person name="Song Y."/>
            <person name="Liu C."/>
            <person name="Lee J."/>
            <person name="Bolanos M."/>
            <person name="Vaisanen M.L."/>
            <person name="Finegold S.M."/>
            <person name="Walker B."/>
            <person name="Young S."/>
            <person name="Zeng Q."/>
            <person name="Gargeya S."/>
            <person name="Fitzgerald M."/>
            <person name="Haas B."/>
            <person name="Abouelleil A."/>
            <person name="Allen A.W."/>
            <person name="Alvarado L."/>
            <person name="Arachchi H.M."/>
            <person name="Berlin A.M."/>
            <person name="Chapman S.B."/>
            <person name="Gainer-Dewar J."/>
            <person name="Goldberg J."/>
            <person name="Griggs A."/>
            <person name="Gujja S."/>
            <person name="Hansen M."/>
            <person name="Howarth C."/>
            <person name="Imamovic A."/>
            <person name="Ireland A."/>
            <person name="Larimer J."/>
            <person name="McCowan C."/>
            <person name="Murphy C."/>
            <person name="Pearson M."/>
            <person name="Poon T.W."/>
            <person name="Priest M."/>
            <person name="Roberts A."/>
            <person name="Saif S."/>
            <person name="Shea T."/>
            <person name="Sisk P."/>
            <person name="Sykes S."/>
            <person name="Wortman J."/>
            <person name="Nusbaum C."/>
            <person name="Birren B."/>
        </authorList>
    </citation>
    <scope>NUCLEOTIDE SEQUENCE [LARGE SCALE GENOMIC DNA]</scope>
    <source>
        <strain evidence="12 13">DSM 19448</strain>
    </source>
</reference>
<evidence type="ECO:0000259" key="9">
    <source>
        <dbReference type="Pfam" id="PF01301"/>
    </source>
</evidence>
<dbReference type="GO" id="GO:0004553">
    <property type="term" value="F:hydrolase activity, hydrolyzing O-glycosyl compounds"/>
    <property type="evidence" value="ECO:0007669"/>
    <property type="project" value="InterPro"/>
</dbReference>
<evidence type="ECO:0000259" key="10">
    <source>
        <dbReference type="Pfam" id="PF21317"/>
    </source>
</evidence>
<dbReference type="Pfam" id="PF01301">
    <property type="entry name" value="Glyco_hydro_35"/>
    <property type="match status" value="1"/>
</dbReference>
<evidence type="ECO:0000259" key="8">
    <source>
        <dbReference type="Pfam" id="PF00754"/>
    </source>
</evidence>
<evidence type="ECO:0000256" key="7">
    <source>
        <dbReference type="SAM" id="SignalP"/>
    </source>
</evidence>
<accession>A0A0F5JQC3</accession>
<dbReference type="InterPro" id="IPR048913">
    <property type="entry name" value="BetaGal_gal-bd"/>
</dbReference>
<evidence type="ECO:0008006" key="14">
    <source>
        <dbReference type="Google" id="ProtNLM"/>
    </source>
</evidence>
<evidence type="ECO:0000313" key="12">
    <source>
        <dbReference type="EMBL" id="KKB59795.1"/>
    </source>
</evidence>
<dbReference type="InterPro" id="IPR017853">
    <property type="entry name" value="GH"/>
</dbReference>